<organism evidence="2 3">
    <name type="scientific">Nitratiruptor tergarcus DSM 16512</name>
    <dbReference type="NCBI Taxonomy" id="1069081"/>
    <lineage>
        <taxon>Bacteria</taxon>
        <taxon>Pseudomonadati</taxon>
        <taxon>Campylobacterota</taxon>
        <taxon>Epsilonproteobacteria</taxon>
        <taxon>Nautiliales</taxon>
        <taxon>Nitratiruptoraceae</taxon>
        <taxon>Nitratiruptor</taxon>
    </lineage>
</organism>
<dbReference type="STRING" id="1069081.SAMN05660197_1891"/>
<sequence>MRRMCKVLKVHPSGYYAWLNELESPRAKDNKEILRKIKECYEQSNHTYGYRNIHKDLVESGIRINKKRVARLMSLHKLYGAGMIKKRPKHKAGRPHHKHPNHLQQCFMASKPNELWVTDITYIRTHEGWLYLAIILDLFSRKVIGWSMSHRMTRQIALNAFHMAVVRRNIHNKVILHSDQGSQFASSDWQRALKKYNIIPSMSRRGNCYDNAVAESFLRHSKKSVLRNISSKPEKRRNERFSNISRCSTTQKDDTVILIISLQIILR</sequence>
<dbReference type="Pfam" id="PF13276">
    <property type="entry name" value="HTH_21"/>
    <property type="match status" value="1"/>
</dbReference>
<dbReference type="NCBIfam" id="NF033516">
    <property type="entry name" value="transpos_IS3"/>
    <property type="match status" value="1"/>
</dbReference>
<dbReference type="AlphaFoldDB" id="A0A1W1WUV1"/>
<dbReference type="PANTHER" id="PTHR46889">
    <property type="entry name" value="TRANSPOSASE INSF FOR INSERTION SEQUENCE IS3B-RELATED"/>
    <property type="match status" value="1"/>
</dbReference>
<dbReference type="EMBL" id="FWWZ01000001">
    <property type="protein sequence ID" value="SMC10057.1"/>
    <property type="molecule type" value="Genomic_DNA"/>
</dbReference>
<dbReference type="GO" id="GO:0003676">
    <property type="term" value="F:nucleic acid binding"/>
    <property type="evidence" value="ECO:0007669"/>
    <property type="project" value="InterPro"/>
</dbReference>
<keyword evidence="3" id="KW-1185">Reference proteome</keyword>
<proteinExistence type="predicted"/>
<dbReference type="PANTHER" id="PTHR46889:SF4">
    <property type="entry name" value="TRANSPOSASE INSO FOR INSERTION SEQUENCE ELEMENT IS911B-RELATED"/>
    <property type="match status" value="1"/>
</dbReference>
<name>A0A1W1WUV1_9BACT</name>
<dbReference type="InterPro" id="IPR036397">
    <property type="entry name" value="RNaseH_sf"/>
</dbReference>
<dbReference type="InterPro" id="IPR001584">
    <property type="entry name" value="Integrase_cat-core"/>
</dbReference>
<accession>A0A1W1WUV1</accession>
<dbReference type="InterPro" id="IPR025948">
    <property type="entry name" value="HTH-like_dom"/>
</dbReference>
<evidence type="ECO:0000259" key="1">
    <source>
        <dbReference type="PROSITE" id="PS50994"/>
    </source>
</evidence>
<evidence type="ECO:0000313" key="2">
    <source>
        <dbReference type="EMBL" id="SMC10057.1"/>
    </source>
</evidence>
<dbReference type="InterPro" id="IPR050900">
    <property type="entry name" value="Transposase_IS3/IS150/IS904"/>
</dbReference>
<gene>
    <name evidence="2" type="ORF">SAMN05660197_1891</name>
</gene>
<evidence type="ECO:0000313" key="3">
    <source>
        <dbReference type="Proteomes" id="UP000192602"/>
    </source>
</evidence>
<dbReference type="SUPFAM" id="SSF53098">
    <property type="entry name" value="Ribonuclease H-like"/>
    <property type="match status" value="1"/>
</dbReference>
<dbReference type="GO" id="GO:0015074">
    <property type="term" value="P:DNA integration"/>
    <property type="evidence" value="ECO:0007669"/>
    <property type="project" value="InterPro"/>
</dbReference>
<protein>
    <submittedName>
        <fullName evidence="2">Putative transposase</fullName>
    </submittedName>
</protein>
<dbReference type="Gene3D" id="3.30.420.10">
    <property type="entry name" value="Ribonuclease H-like superfamily/Ribonuclease H"/>
    <property type="match status" value="1"/>
</dbReference>
<dbReference type="Pfam" id="PF00665">
    <property type="entry name" value="rve"/>
    <property type="match status" value="1"/>
</dbReference>
<dbReference type="InterPro" id="IPR048020">
    <property type="entry name" value="Transpos_IS3"/>
</dbReference>
<reference evidence="3" key="1">
    <citation type="submission" date="2017-04" db="EMBL/GenBank/DDBJ databases">
        <authorList>
            <person name="Varghese N."/>
            <person name="Submissions S."/>
        </authorList>
    </citation>
    <scope>NUCLEOTIDE SEQUENCE [LARGE SCALE GENOMIC DNA]</scope>
    <source>
        <strain evidence="3">DSM 16512</strain>
    </source>
</reference>
<dbReference type="InterPro" id="IPR012337">
    <property type="entry name" value="RNaseH-like_sf"/>
</dbReference>
<feature type="domain" description="Integrase catalytic" evidence="1">
    <location>
        <begin position="108"/>
        <end position="267"/>
    </location>
</feature>
<dbReference type="PROSITE" id="PS50994">
    <property type="entry name" value="INTEGRASE"/>
    <property type="match status" value="1"/>
</dbReference>
<dbReference type="Proteomes" id="UP000192602">
    <property type="component" value="Unassembled WGS sequence"/>
</dbReference>